<evidence type="ECO:0000256" key="3">
    <source>
        <dbReference type="ARBA" id="ARBA00022478"/>
    </source>
</evidence>
<organism evidence="8 9">
    <name type="scientific">Solanum pinnatisectum</name>
    <name type="common">tansyleaf nightshade</name>
    <dbReference type="NCBI Taxonomy" id="50273"/>
    <lineage>
        <taxon>Eukaryota</taxon>
        <taxon>Viridiplantae</taxon>
        <taxon>Streptophyta</taxon>
        <taxon>Embryophyta</taxon>
        <taxon>Tracheophyta</taxon>
        <taxon>Spermatophyta</taxon>
        <taxon>Magnoliopsida</taxon>
        <taxon>eudicotyledons</taxon>
        <taxon>Gunneridae</taxon>
        <taxon>Pentapetalae</taxon>
        <taxon>asterids</taxon>
        <taxon>lamiids</taxon>
        <taxon>Solanales</taxon>
        <taxon>Solanaceae</taxon>
        <taxon>Solanoideae</taxon>
        <taxon>Solaneae</taxon>
        <taxon>Solanum</taxon>
    </lineage>
</organism>
<dbReference type="GO" id="GO:0032549">
    <property type="term" value="F:ribonucleoside binding"/>
    <property type="evidence" value="ECO:0007669"/>
    <property type="project" value="InterPro"/>
</dbReference>
<keyword evidence="9" id="KW-1185">Reference proteome</keyword>
<dbReference type="InterPro" id="IPR007120">
    <property type="entry name" value="DNA-dir_RNAP_su2_dom"/>
</dbReference>
<keyword evidence="6" id="KW-0804">Transcription</keyword>
<dbReference type="GO" id="GO:0000428">
    <property type="term" value="C:DNA-directed RNA polymerase complex"/>
    <property type="evidence" value="ECO:0007669"/>
    <property type="project" value="UniProtKB-KW"/>
</dbReference>
<dbReference type="EMBL" id="JAWPEI010000003">
    <property type="protein sequence ID" value="KAK4731617.1"/>
    <property type="molecule type" value="Genomic_DNA"/>
</dbReference>
<keyword evidence="4" id="KW-0808">Transferase</keyword>
<dbReference type="InterPro" id="IPR014724">
    <property type="entry name" value="RNA_pol_RPB2_OB-fold"/>
</dbReference>
<dbReference type="PANTHER" id="PTHR20856">
    <property type="entry name" value="DNA-DIRECTED RNA POLYMERASE I SUBUNIT 2"/>
    <property type="match status" value="1"/>
</dbReference>
<dbReference type="InterPro" id="IPR037033">
    <property type="entry name" value="DNA-dir_RNAP_su2_hyb_sf"/>
</dbReference>
<evidence type="ECO:0000313" key="9">
    <source>
        <dbReference type="Proteomes" id="UP001311915"/>
    </source>
</evidence>
<evidence type="ECO:0000313" key="8">
    <source>
        <dbReference type="EMBL" id="KAK4731617.1"/>
    </source>
</evidence>
<name>A0AAV9M154_9SOLN</name>
<dbReference type="GO" id="GO:0003677">
    <property type="term" value="F:DNA binding"/>
    <property type="evidence" value="ECO:0007669"/>
    <property type="project" value="InterPro"/>
</dbReference>
<proteinExistence type="inferred from homology"/>
<dbReference type="Gene3D" id="2.40.270.10">
    <property type="entry name" value="DNA-directed RNA polymerase, subunit 2, domain 6"/>
    <property type="match status" value="2"/>
</dbReference>
<evidence type="ECO:0000259" key="7">
    <source>
        <dbReference type="Pfam" id="PF00562"/>
    </source>
</evidence>
<comment type="caution">
    <text evidence="8">The sequence shown here is derived from an EMBL/GenBank/DDBJ whole genome shotgun (WGS) entry which is preliminary data.</text>
</comment>
<dbReference type="SUPFAM" id="SSF64484">
    <property type="entry name" value="beta and beta-prime subunits of DNA dependent RNA-polymerase"/>
    <property type="match status" value="1"/>
</dbReference>
<keyword evidence="3" id="KW-0240">DNA-directed RNA polymerase</keyword>
<feature type="domain" description="DNA-directed RNA polymerase subunit 2 hybrid-binding" evidence="7">
    <location>
        <begin position="27"/>
        <end position="184"/>
    </location>
</feature>
<feature type="domain" description="DNA-directed RNA polymerase subunit 2 hybrid-binding" evidence="7">
    <location>
        <begin position="201"/>
        <end position="250"/>
    </location>
</feature>
<gene>
    <name evidence="8" type="ORF">R3W88_024605</name>
</gene>
<protein>
    <recommendedName>
        <fullName evidence="2">DNA-directed RNA polymerase</fullName>
        <ecNumber evidence="2">2.7.7.6</ecNumber>
    </recommendedName>
</protein>
<dbReference type="GO" id="GO:0003899">
    <property type="term" value="F:DNA-directed RNA polymerase activity"/>
    <property type="evidence" value="ECO:0007669"/>
    <property type="project" value="UniProtKB-EC"/>
</dbReference>
<dbReference type="InterPro" id="IPR015712">
    <property type="entry name" value="DNA-dir_RNA_pol_su2"/>
</dbReference>
<sequence length="305" mass="35011">MHYLGELYISFARKELEHPKVRYLVHISEHLVYEDIYTSFHIRKYEIRTHVTSHGPEKKKKGIVMLGSWVETGDILVSKLTPQVMKESLYAPEDRLLRAILGIQASTSKETCLKLHIGGRKRGGSSYNPKTIRVCISQKHEIKVGDKVAGRHGKKGIISKKIPRQDMPYLQDGRSVDMVFNPLGEMKLSKQTQNPWVVEPEYLGKSRIYDGRTGNPFEQPVIMGKPYILKLICQVDDKIHGQGFGVAHILQEMLTYKLDHIRARQEVLDAPESFRLLIQELQSLALKLNLFLVSEKNFQINKKQV</sequence>
<accession>A0AAV9M154</accession>
<dbReference type="Pfam" id="PF00562">
    <property type="entry name" value="RNA_pol_Rpb2_6"/>
    <property type="match status" value="2"/>
</dbReference>
<dbReference type="Gene3D" id="2.40.50.150">
    <property type="match status" value="1"/>
</dbReference>
<keyword evidence="5" id="KW-0548">Nucleotidyltransferase</keyword>
<dbReference type="GO" id="GO:0006351">
    <property type="term" value="P:DNA-templated transcription"/>
    <property type="evidence" value="ECO:0007669"/>
    <property type="project" value="InterPro"/>
</dbReference>
<dbReference type="Proteomes" id="UP001311915">
    <property type="component" value="Unassembled WGS sequence"/>
</dbReference>
<evidence type="ECO:0000256" key="5">
    <source>
        <dbReference type="ARBA" id="ARBA00022695"/>
    </source>
</evidence>
<comment type="similarity">
    <text evidence="1">Belongs to the RNA polymerase beta chain family.</text>
</comment>
<evidence type="ECO:0000256" key="6">
    <source>
        <dbReference type="ARBA" id="ARBA00023163"/>
    </source>
</evidence>
<evidence type="ECO:0000256" key="4">
    <source>
        <dbReference type="ARBA" id="ARBA00022679"/>
    </source>
</evidence>
<reference evidence="8 9" key="1">
    <citation type="submission" date="2023-10" db="EMBL/GenBank/DDBJ databases">
        <title>Genome-Wide Identification Analysis in wild type Solanum Pinnatisectum Reveals Some Genes Defensing Phytophthora Infestans.</title>
        <authorList>
            <person name="Sun C."/>
        </authorList>
    </citation>
    <scope>NUCLEOTIDE SEQUENCE [LARGE SCALE GENOMIC DNA]</scope>
    <source>
        <strain evidence="8">LQN</strain>
        <tissue evidence="8">Leaf</tissue>
    </source>
</reference>
<evidence type="ECO:0000256" key="2">
    <source>
        <dbReference type="ARBA" id="ARBA00012418"/>
    </source>
</evidence>
<dbReference type="AlphaFoldDB" id="A0AAV9M154"/>
<evidence type="ECO:0000256" key="1">
    <source>
        <dbReference type="ARBA" id="ARBA00006835"/>
    </source>
</evidence>
<dbReference type="EC" id="2.7.7.6" evidence="2"/>